<dbReference type="AlphaFoldDB" id="A0A6C0BZC3"/>
<keyword evidence="1" id="KW-0472">Membrane</keyword>
<reference evidence="2" key="1">
    <citation type="journal article" date="2020" name="Nature">
        <title>Giant virus diversity and host interactions through global metagenomics.</title>
        <authorList>
            <person name="Schulz F."/>
            <person name="Roux S."/>
            <person name="Paez-Espino D."/>
            <person name="Jungbluth S."/>
            <person name="Walsh D.A."/>
            <person name="Denef V.J."/>
            <person name="McMahon K.D."/>
            <person name="Konstantinidis K.T."/>
            <person name="Eloe-Fadrosh E.A."/>
            <person name="Kyrpides N.C."/>
            <person name="Woyke T."/>
        </authorList>
    </citation>
    <scope>NUCLEOTIDE SEQUENCE</scope>
    <source>
        <strain evidence="2">GVMAG-M-3300020182-33</strain>
    </source>
</reference>
<organism evidence="2">
    <name type="scientific">viral metagenome</name>
    <dbReference type="NCBI Taxonomy" id="1070528"/>
    <lineage>
        <taxon>unclassified sequences</taxon>
        <taxon>metagenomes</taxon>
        <taxon>organismal metagenomes</taxon>
    </lineage>
</organism>
<protein>
    <submittedName>
        <fullName evidence="2">Uncharacterized protein</fullName>
    </submittedName>
</protein>
<evidence type="ECO:0000313" key="2">
    <source>
        <dbReference type="EMBL" id="QHS97536.1"/>
    </source>
</evidence>
<dbReference type="EMBL" id="MN739300">
    <property type="protein sequence ID" value="QHS97536.1"/>
    <property type="molecule type" value="Genomic_DNA"/>
</dbReference>
<feature type="transmembrane region" description="Helical" evidence="1">
    <location>
        <begin position="41"/>
        <end position="62"/>
    </location>
</feature>
<keyword evidence="1" id="KW-1133">Transmembrane helix</keyword>
<sequence>MTLSPQEISAWQDLFDADENEIWTAYHSLQHLAHRTCYTTLYSSSFIFVPCLFVVSLIIIWITKLSIEAC</sequence>
<proteinExistence type="predicted"/>
<evidence type="ECO:0000256" key="1">
    <source>
        <dbReference type="SAM" id="Phobius"/>
    </source>
</evidence>
<keyword evidence="1" id="KW-0812">Transmembrane</keyword>
<name>A0A6C0BZC3_9ZZZZ</name>
<accession>A0A6C0BZC3</accession>